<dbReference type="GO" id="GO:0005524">
    <property type="term" value="F:ATP binding"/>
    <property type="evidence" value="ECO:0007669"/>
    <property type="project" value="UniProtKB-KW"/>
</dbReference>
<dbReference type="GeneID" id="37179086"/>
<keyword evidence="5" id="KW-0418">Kinase</keyword>
<dbReference type="InterPro" id="IPR011009">
    <property type="entry name" value="Kinase-like_dom_sf"/>
</dbReference>
<protein>
    <submittedName>
        <fullName evidence="5">Serine protein kinase</fullName>
    </submittedName>
</protein>
<dbReference type="OrthoDB" id="5979581at2759"/>
<evidence type="ECO:0000256" key="3">
    <source>
        <dbReference type="ARBA" id="ARBA00022840"/>
    </source>
</evidence>
<reference evidence="5 6" key="1">
    <citation type="submission" date="2018-02" db="EMBL/GenBank/DDBJ databases">
        <title>The genomes of Aspergillus section Nigri reveals drivers in fungal speciation.</title>
        <authorList>
            <consortium name="DOE Joint Genome Institute"/>
            <person name="Vesth T.C."/>
            <person name="Nybo J."/>
            <person name="Theobald S."/>
            <person name="Brandl J."/>
            <person name="Frisvad J.C."/>
            <person name="Nielsen K.F."/>
            <person name="Lyhne E.K."/>
            <person name="Kogle M.E."/>
            <person name="Kuo A."/>
            <person name="Riley R."/>
            <person name="Clum A."/>
            <person name="Nolan M."/>
            <person name="Lipzen A."/>
            <person name="Salamov A."/>
            <person name="Henrissat B."/>
            <person name="Wiebenga A."/>
            <person name="De vries R.P."/>
            <person name="Grigoriev I.V."/>
            <person name="Mortensen U.H."/>
            <person name="Andersen M.R."/>
            <person name="Baker S.E."/>
        </authorList>
    </citation>
    <scope>NUCLEOTIDE SEQUENCE [LARGE SCALE GENOMIC DNA]</scope>
    <source>
        <strain evidence="5 6">CBS 114.51</strain>
    </source>
</reference>
<proteinExistence type="predicted"/>
<keyword evidence="2" id="KW-0547">Nucleotide-binding</keyword>
<dbReference type="EMBL" id="KZ824880">
    <property type="protein sequence ID" value="RAH76252.1"/>
    <property type="molecule type" value="Genomic_DNA"/>
</dbReference>
<feature type="domain" description="Protein kinase" evidence="4">
    <location>
        <begin position="1"/>
        <end position="330"/>
    </location>
</feature>
<evidence type="ECO:0000313" key="5">
    <source>
        <dbReference type="EMBL" id="RAH76252.1"/>
    </source>
</evidence>
<keyword evidence="3" id="KW-0067">ATP-binding</keyword>
<dbReference type="Gene3D" id="3.30.200.20">
    <property type="entry name" value="Phosphorylase Kinase, domain 1"/>
    <property type="match status" value="1"/>
</dbReference>
<dbReference type="GO" id="GO:0004674">
    <property type="term" value="F:protein serine/threonine kinase activity"/>
    <property type="evidence" value="ECO:0007669"/>
    <property type="project" value="UniProtKB-KW"/>
</dbReference>
<dbReference type="PROSITE" id="PS50011">
    <property type="entry name" value="PROTEIN_KINASE_DOM"/>
    <property type="match status" value="1"/>
</dbReference>
<evidence type="ECO:0000256" key="2">
    <source>
        <dbReference type="ARBA" id="ARBA00022741"/>
    </source>
</evidence>
<dbReference type="AlphaFoldDB" id="A0A8T8WKQ3"/>
<evidence type="ECO:0000259" key="4">
    <source>
        <dbReference type="PROSITE" id="PS50011"/>
    </source>
</evidence>
<keyword evidence="1" id="KW-0723">Serine/threonine-protein kinase</keyword>
<accession>A0A8T8WKQ3</accession>
<name>A0A8T8WKQ3_ASPJA</name>
<dbReference type="PANTHER" id="PTHR24055">
    <property type="entry name" value="MITOGEN-ACTIVATED PROTEIN KINASE"/>
    <property type="match status" value="1"/>
</dbReference>
<keyword evidence="6" id="KW-1185">Reference proteome</keyword>
<dbReference type="InterPro" id="IPR050117">
    <property type="entry name" value="MAPK"/>
</dbReference>
<gene>
    <name evidence="5" type="ORF">BO86DRAFT_423327</name>
</gene>
<keyword evidence="5" id="KW-0808">Transferase</keyword>
<evidence type="ECO:0000313" key="6">
    <source>
        <dbReference type="Proteomes" id="UP000249497"/>
    </source>
</evidence>
<dbReference type="Proteomes" id="UP000249497">
    <property type="component" value="Unassembled WGS sequence"/>
</dbReference>
<organism evidence="5 6">
    <name type="scientific">Aspergillus japonicus CBS 114.51</name>
    <dbReference type="NCBI Taxonomy" id="1448312"/>
    <lineage>
        <taxon>Eukaryota</taxon>
        <taxon>Fungi</taxon>
        <taxon>Dikarya</taxon>
        <taxon>Ascomycota</taxon>
        <taxon>Pezizomycotina</taxon>
        <taxon>Eurotiomycetes</taxon>
        <taxon>Eurotiomycetidae</taxon>
        <taxon>Eurotiales</taxon>
        <taxon>Aspergillaceae</taxon>
        <taxon>Aspergillus</taxon>
        <taxon>Aspergillus subgen. Circumdati</taxon>
    </lineage>
</organism>
<sequence length="336" mass="37470">MRRFERIYHVVEPVEEDLQHVVLKILKSKASKDNRELFSLFTLSGFHTDHAGKGHVVEILDYFSYTGLNRTQLCLVFPAMISDGEVITISGNPQGVGCIQTVSCQILLGLDFLHQSGIVHCNLQPANILFTVAGSNDMEELLQPPEFSPVRWLPGVAEDDSAPRYLVLTQRRRGHFDNADCSTIEIRIGDLGGAQYIRHCDQQPVTPLGLRATELIGKDIDGTTIDKTIHIWTLGCLKLFKLATNEPLFPLDTFGLTREEIDSGHCSLITRRVGSNSHGDSKLRRYLSKRLPSNFGAESVENSAAFLSLMLQNSPRDRLPARDLLQTPFVSSASHY</sequence>
<dbReference type="RefSeq" id="XP_025522146.1">
    <property type="nucleotide sequence ID" value="XM_025675394.1"/>
</dbReference>
<dbReference type="InterPro" id="IPR000719">
    <property type="entry name" value="Prot_kinase_dom"/>
</dbReference>
<dbReference type="SUPFAM" id="SSF56112">
    <property type="entry name" value="Protein kinase-like (PK-like)"/>
    <property type="match status" value="1"/>
</dbReference>
<dbReference type="SMART" id="SM00220">
    <property type="entry name" value="S_TKc"/>
    <property type="match status" value="1"/>
</dbReference>
<evidence type="ECO:0000256" key="1">
    <source>
        <dbReference type="ARBA" id="ARBA00022527"/>
    </source>
</evidence>
<dbReference type="Gene3D" id="1.10.510.10">
    <property type="entry name" value="Transferase(Phosphotransferase) domain 1"/>
    <property type="match status" value="1"/>
</dbReference>